<dbReference type="InterPro" id="IPR041228">
    <property type="entry name" value="Dynein_C"/>
</dbReference>
<dbReference type="PANTHER" id="PTHR46961:SF13">
    <property type="entry name" value="DYNEIN AXONEMAL HEAVY CHAIN 3"/>
    <property type="match status" value="1"/>
</dbReference>
<dbReference type="GO" id="GO:0051959">
    <property type="term" value="F:dynein light intermediate chain binding"/>
    <property type="evidence" value="ECO:0007669"/>
    <property type="project" value="InterPro"/>
</dbReference>
<sequence>MTYSPLSPSLSSSSSSSSLSLMIICSILLSFCLLNTLASSCPCALVLHEQDGQQTPLPSSNTATTTDNSEDDSIAVENTGSNEQQNRLASLFGEDYPSDQQSLEQHQDVSYYPFIRSTKSIAALLNARKRFKRPSWATVGKRSSIVIAKRPSWAQLFDGILLTLPKQTSSGEGRSPSQIIDELAADILQKLPADFDTEAVSKKYPVLYNESMNTVLRQEIIRYNRLTSEVRKTLIDLRKAIKGLVLMSAQLEEVFNSMLIGKVPNAWASKSYPSLKPLGSYLTDLIARLKFLQTWIKNGAPHVFWISGFYFTQSFLTGVLQNFARKYTIPIDKLGFEFDVLNDDANTEHKPEDGAFIQGLYLEGARWNRTTRVLDEPLPKVLFDVLPTMWLKPGNIENFQVVQTYSCPVYKTSARRGVLSTTGHSTNFVVLIELPSNKSQRHWINRGVAALCQLDD</sequence>
<name>A0A813VK65_9BILA</name>
<feature type="region of interest" description="Disordered" evidence="1">
    <location>
        <begin position="52"/>
        <end position="81"/>
    </location>
</feature>
<feature type="compositionally biased region" description="Polar residues" evidence="1">
    <location>
        <begin position="52"/>
        <end position="67"/>
    </location>
</feature>
<organism evidence="4 6">
    <name type="scientific">Didymodactylos carnosus</name>
    <dbReference type="NCBI Taxonomy" id="1234261"/>
    <lineage>
        <taxon>Eukaryota</taxon>
        <taxon>Metazoa</taxon>
        <taxon>Spiralia</taxon>
        <taxon>Gnathifera</taxon>
        <taxon>Rotifera</taxon>
        <taxon>Eurotatoria</taxon>
        <taxon>Bdelloidea</taxon>
        <taxon>Philodinida</taxon>
        <taxon>Philodinidae</taxon>
        <taxon>Didymodactylos</taxon>
    </lineage>
</organism>
<dbReference type="FunFam" id="3.10.490.20:FF:000001">
    <property type="entry name" value="dynein heavy chain 7, axonemal"/>
    <property type="match status" value="1"/>
</dbReference>
<dbReference type="EMBL" id="CAJNOQ010000829">
    <property type="protein sequence ID" value="CAF0842859.1"/>
    <property type="molecule type" value="Genomic_DNA"/>
</dbReference>
<dbReference type="Pfam" id="PF18199">
    <property type="entry name" value="Dynein_C"/>
    <property type="match status" value="1"/>
</dbReference>
<reference evidence="4" key="1">
    <citation type="submission" date="2021-02" db="EMBL/GenBank/DDBJ databases">
        <authorList>
            <person name="Nowell W R."/>
        </authorList>
    </citation>
    <scope>NUCLEOTIDE SEQUENCE</scope>
</reference>
<feature type="domain" description="Dynein heavy chain C-terminal" evidence="3">
    <location>
        <begin position="155"/>
        <end position="452"/>
    </location>
</feature>
<accession>A0A813VK65</accession>
<evidence type="ECO:0000259" key="3">
    <source>
        <dbReference type="Pfam" id="PF18199"/>
    </source>
</evidence>
<keyword evidence="2" id="KW-0732">Signal</keyword>
<dbReference type="GO" id="GO:0045505">
    <property type="term" value="F:dynein intermediate chain binding"/>
    <property type="evidence" value="ECO:0007669"/>
    <property type="project" value="InterPro"/>
</dbReference>
<dbReference type="Gene3D" id="1.20.1270.280">
    <property type="match status" value="1"/>
</dbReference>
<protein>
    <recommendedName>
        <fullName evidence="3">Dynein heavy chain C-terminal domain-containing protein</fullName>
    </recommendedName>
</protein>
<gene>
    <name evidence="4" type="ORF">GPM918_LOCUS5655</name>
    <name evidence="5" type="ORF">SRO942_LOCUS5655</name>
</gene>
<dbReference type="InterPro" id="IPR043160">
    <property type="entry name" value="Dynein_C_barrel"/>
</dbReference>
<dbReference type="OrthoDB" id="5593012at2759"/>
<dbReference type="GO" id="GO:0030286">
    <property type="term" value="C:dynein complex"/>
    <property type="evidence" value="ECO:0007669"/>
    <property type="project" value="InterPro"/>
</dbReference>
<feature type="chain" id="PRO_5035598271" description="Dynein heavy chain C-terminal domain-containing protein" evidence="2">
    <location>
        <begin position="41"/>
        <end position="456"/>
    </location>
</feature>
<keyword evidence="6" id="KW-1185">Reference proteome</keyword>
<evidence type="ECO:0000313" key="4">
    <source>
        <dbReference type="EMBL" id="CAF0842859.1"/>
    </source>
</evidence>
<feature type="signal peptide" evidence="2">
    <location>
        <begin position="1"/>
        <end position="40"/>
    </location>
</feature>
<evidence type="ECO:0000256" key="2">
    <source>
        <dbReference type="SAM" id="SignalP"/>
    </source>
</evidence>
<dbReference type="Gene3D" id="3.10.490.20">
    <property type="match status" value="1"/>
</dbReference>
<dbReference type="FunFam" id="1.20.1270.280:FF:000001">
    <property type="entry name" value="dynein heavy chain 7, axonemal"/>
    <property type="match status" value="1"/>
</dbReference>
<dbReference type="GO" id="GO:0007018">
    <property type="term" value="P:microtubule-based movement"/>
    <property type="evidence" value="ECO:0007669"/>
    <property type="project" value="InterPro"/>
</dbReference>
<evidence type="ECO:0000313" key="5">
    <source>
        <dbReference type="EMBL" id="CAF3630216.1"/>
    </source>
</evidence>
<proteinExistence type="predicted"/>
<evidence type="ECO:0000313" key="6">
    <source>
        <dbReference type="Proteomes" id="UP000663829"/>
    </source>
</evidence>
<dbReference type="InterPro" id="IPR026983">
    <property type="entry name" value="DHC"/>
</dbReference>
<dbReference type="Proteomes" id="UP000681722">
    <property type="component" value="Unassembled WGS sequence"/>
</dbReference>
<evidence type="ECO:0000256" key="1">
    <source>
        <dbReference type="SAM" id="MobiDB-lite"/>
    </source>
</evidence>
<dbReference type="PANTHER" id="PTHR46961">
    <property type="entry name" value="DYNEIN HEAVY CHAIN 1, AXONEMAL-LIKE PROTEIN"/>
    <property type="match status" value="1"/>
</dbReference>
<dbReference type="Proteomes" id="UP000663829">
    <property type="component" value="Unassembled WGS sequence"/>
</dbReference>
<dbReference type="AlphaFoldDB" id="A0A813VK65"/>
<comment type="caution">
    <text evidence="4">The sequence shown here is derived from an EMBL/GenBank/DDBJ whole genome shotgun (WGS) entry which is preliminary data.</text>
</comment>
<dbReference type="EMBL" id="CAJOBC010000829">
    <property type="protein sequence ID" value="CAF3630216.1"/>
    <property type="molecule type" value="Genomic_DNA"/>
</dbReference>